<dbReference type="STRING" id="1212489.Ldro_2480"/>
<proteinExistence type="inferred from homology"/>
<dbReference type="Gene3D" id="2.40.30.170">
    <property type="match status" value="1"/>
</dbReference>
<protein>
    <submittedName>
        <fullName evidence="6">Chemiosmotic efflux system protein B-like protein</fullName>
    </submittedName>
</protein>
<gene>
    <name evidence="6" type="primary">ceaB</name>
    <name evidence="6" type="ORF">Ldro_2480</name>
</gene>
<dbReference type="EMBL" id="LNXY01000027">
    <property type="protein sequence ID" value="KTC86155.1"/>
    <property type="molecule type" value="Genomic_DNA"/>
</dbReference>
<dbReference type="InterPro" id="IPR058792">
    <property type="entry name" value="Beta-barrel_RND_2"/>
</dbReference>
<dbReference type="PANTHER" id="PTHR30097">
    <property type="entry name" value="CATION EFFLUX SYSTEM PROTEIN CUSB"/>
    <property type="match status" value="1"/>
</dbReference>
<feature type="domain" description="CzcB-like barrel-sandwich hybrid" evidence="4">
    <location>
        <begin position="86"/>
        <end position="160"/>
    </location>
</feature>
<dbReference type="Pfam" id="PF25973">
    <property type="entry name" value="BSH_CzcB"/>
    <property type="match status" value="1"/>
</dbReference>
<dbReference type="AlphaFoldDB" id="A0A0W0SS19"/>
<dbReference type="Gene3D" id="2.40.50.100">
    <property type="match status" value="1"/>
</dbReference>
<dbReference type="InterPro" id="IPR051909">
    <property type="entry name" value="MFP_Cation_Efflux"/>
</dbReference>
<dbReference type="GO" id="GO:0046914">
    <property type="term" value="F:transition metal ion binding"/>
    <property type="evidence" value="ECO:0007669"/>
    <property type="project" value="TreeGrafter"/>
</dbReference>
<dbReference type="InterPro" id="IPR058647">
    <property type="entry name" value="BSH_CzcB-like"/>
</dbReference>
<evidence type="ECO:0000256" key="2">
    <source>
        <dbReference type="ARBA" id="ARBA00022448"/>
    </source>
</evidence>
<sequence>MISKNNQWVMLRFPGAILFLTIVFASPILFGHGEHFEISGKPKSAFTLDPEQTKFIDLKIAQAVNKPIEQSLGLNGELQLLPNAQADVSVRISGNVTELYANLGDKVKAAQPLLKVQSLLIGDPPPSVVMNAPMAGIIDARNVNLGQAVAPNTVLFHVSDRSKLIALAKVYEEDLGKIKVGQIAKVHVLSYPQQTFVGKVTLIEPNLDPLTRSVNVQILLNNPKDLLKPGMFIRANIILQENKDALVIPNSAIIEANNEKFVFKKQGNVYEHVIVKTGISDDDYTEILSGLVAGDEVVTQGNRQLYTYWLTGGKPQPTENQK</sequence>
<evidence type="ECO:0000256" key="1">
    <source>
        <dbReference type="ARBA" id="ARBA00009477"/>
    </source>
</evidence>
<feature type="domain" description="CusB-like beta-barrel" evidence="3">
    <location>
        <begin position="168"/>
        <end position="237"/>
    </location>
</feature>
<dbReference type="GO" id="GO:0015679">
    <property type="term" value="P:plasma membrane copper ion transport"/>
    <property type="evidence" value="ECO:0007669"/>
    <property type="project" value="TreeGrafter"/>
</dbReference>
<evidence type="ECO:0000313" key="7">
    <source>
        <dbReference type="Proteomes" id="UP000054736"/>
    </source>
</evidence>
<dbReference type="Gene3D" id="2.40.420.20">
    <property type="match status" value="1"/>
</dbReference>
<comment type="caution">
    <text evidence="6">The sequence shown here is derived from an EMBL/GenBank/DDBJ whole genome shotgun (WGS) entry which is preliminary data.</text>
</comment>
<reference evidence="6 7" key="1">
    <citation type="submission" date="2015-11" db="EMBL/GenBank/DDBJ databases">
        <title>Genomic analysis of 38 Legionella species identifies large and diverse effector repertoires.</title>
        <authorList>
            <person name="Burstein D."/>
            <person name="Amaro F."/>
            <person name="Zusman T."/>
            <person name="Lifshitz Z."/>
            <person name="Cohen O."/>
            <person name="Gilbert J.A."/>
            <person name="Pupko T."/>
            <person name="Shuman H.A."/>
            <person name="Segal G."/>
        </authorList>
    </citation>
    <scope>NUCLEOTIDE SEQUENCE [LARGE SCALE GENOMIC DNA]</scope>
    <source>
        <strain evidence="6 7">ATCC 700990</strain>
    </source>
</reference>
<dbReference type="GO" id="GO:0016020">
    <property type="term" value="C:membrane"/>
    <property type="evidence" value="ECO:0007669"/>
    <property type="project" value="InterPro"/>
</dbReference>
<dbReference type="GO" id="GO:0022857">
    <property type="term" value="F:transmembrane transporter activity"/>
    <property type="evidence" value="ECO:0007669"/>
    <property type="project" value="InterPro"/>
</dbReference>
<comment type="similarity">
    <text evidence="1">Belongs to the membrane fusion protein (MFP) (TC 8.A.1) family.</text>
</comment>
<dbReference type="PATRIC" id="fig|1212489.4.peg.2614"/>
<feature type="domain" description="CzcB-like C-terminal circularly permuted SH3-like" evidence="5">
    <location>
        <begin position="247"/>
        <end position="301"/>
    </location>
</feature>
<dbReference type="InterPro" id="IPR006143">
    <property type="entry name" value="RND_pump_MFP"/>
</dbReference>
<dbReference type="Pfam" id="PF25975">
    <property type="entry name" value="CzcB_C"/>
    <property type="match status" value="1"/>
</dbReference>
<dbReference type="Proteomes" id="UP000054736">
    <property type="component" value="Unassembled WGS sequence"/>
</dbReference>
<dbReference type="PANTHER" id="PTHR30097:SF4">
    <property type="entry name" value="SLR6042 PROTEIN"/>
    <property type="match status" value="1"/>
</dbReference>
<dbReference type="NCBIfam" id="TIGR01730">
    <property type="entry name" value="RND_mfp"/>
    <property type="match status" value="1"/>
</dbReference>
<organism evidence="6 7">
    <name type="scientific">Legionella drozanskii LLAP-1</name>
    <dbReference type="NCBI Taxonomy" id="1212489"/>
    <lineage>
        <taxon>Bacteria</taxon>
        <taxon>Pseudomonadati</taxon>
        <taxon>Pseudomonadota</taxon>
        <taxon>Gammaproteobacteria</taxon>
        <taxon>Legionellales</taxon>
        <taxon>Legionellaceae</taxon>
        <taxon>Legionella</taxon>
    </lineage>
</organism>
<evidence type="ECO:0000259" key="4">
    <source>
        <dbReference type="Pfam" id="PF25973"/>
    </source>
</evidence>
<evidence type="ECO:0000259" key="3">
    <source>
        <dbReference type="Pfam" id="PF25954"/>
    </source>
</evidence>
<dbReference type="GO" id="GO:0030288">
    <property type="term" value="C:outer membrane-bounded periplasmic space"/>
    <property type="evidence" value="ECO:0007669"/>
    <property type="project" value="TreeGrafter"/>
</dbReference>
<name>A0A0W0SS19_9GAMM</name>
<dbReference type="Pfam" id="PF25954">
    <property type="entry name" value="Beta-barrel_RND_2"/>
    <property type="match status" value="1"/>
</dbReference>
<keyword evidence="2" id="KW-0813">Transport</keyword>
<accession>A0A0W0SS19</accession>
<keyword evidence="7" id="KW-1185">Reference proteome</keyword>
<dbReference type="RefSeq" id="WP_238584012.1">
    <property type="nucleotide sequence ID" value="NZ_CAAAIU010000001.1"/>
</dbReference>
<dbReference type="InterPro" id="IPR058649">
    <property type="entry name" value="CzcB_C"/>
</dbReference>
<evidence type="ECO:0000259" key="5">
    <source>
        <dbReference type="Pfam" id="PF25975"/>
    </source>
</evidence>
<dbReference type="SUPFAM" id="SSF111369">
    <property type="entry name" value="HlyD-like secretion proteins"/>
    <property type="match status" value="1"/>
</dbReference>
<dbReference type="FunFam" id="2.40.30.170:FF:000010">
    <property type="entry name" value="Efflux RND transporter periplasmic adaptor subunit"/>
    <property type="match status" value="1"/>
</dbReference>
<dbReference type="GO" id="GO:0060003">
    <property type="term" value="P:copper ion export"/>
    <property type="evidence" value="ECO:0007669"/>
    <property type="project" value="TreeGrafter"/>
</dbReference>
<evidence type="ECO:0000313" key="6">
    <source>
        <dbReference type="EMBL" id="KTC86155.1"/>
    </source>
</evidence>